<protein>
    <submittedName>
        <fullName evidence="4">Adhesion protein PapG</fullName>
    </submittedName>
</protein>
<name>Q9AIQ1_ECOLX</name>
<evidence type="ECO:0000259" key="3">
    <source>
        <dbReference type="Pfam" id="PF03628"/>
    </source>
</evidence>
<dbReference type="GO" id="GO:0030246">
    <property type="term" value="F:carbohydrate binding"/>
    <property type="evidence" value="ECO:0007669"/>
    <property type="project" value="InterPro"/>
</dbReference>
<accession>Q9AIQ1</accession>
<feature type="domain" description="PapG chaperone-binding" evidence="3">
    <location>
        <begin position="229"/>
        <end position="335"/>
    </location>
</feature>
<dbReference type="EMBL" id="AF247505">
    <property type="protein sequence ID" value="AAK28394.1"/>
    <property type="molecule type" value="Genomic_DNA"/>
</dbReference>
<keyword evidence="1" id="KW-0732">Signal</keyword>
<dbReference type="InterPro" id="IPR005309">
    <property type="entry name" value="PapG_chaper-bd_C"/>
</dbReference>
<organism evidence="4">
    <name type="scientific">Escherichia coli</name>
    <dbReference type="NCBI Taxonomy" id="562"/>
    <lineage>
        <taxon>Bacteria</taxon>
        <taxon>Pseudomonadati</taxon>
        <taxon>Pseudomonadota</taxon>
        <taxon>Gammaproteobacteria</taxon>
        <taxon>Enterobacterales</taxon>
        <taxon>Enterobacteriaceae</taxon>
        <taxon>Escherichia</taxon>
    </lineage>
</organism>
<dbReference type="InterPro" id="IPR036937">
    <property type="entry name" value="Adhesion_dom_fimbrial_sf"/>
</dbReference>
<dbReference type="GO" id="GO:0007155">
    <property type="term" value="P:cell adhesion"/>
    <property type="evidence" value="ECO:0007669"/>
    <property type="project" value="InterPro"/>
</dbReference>
<reference evidence="4" key="1">
    <citation type="journal article" date="2001" name="Infect. Immun.">
        <title>Novel molecular variants of allele I of the Escherichia coli P fimbrial adhesin gene papG.</title>
        <authorList>
            <person name="Johnson J.R."/>
            <person name="Stell A.L."/>
            <person name="Kaster N."/>
            <person name="Fasching C."/>
            <person name="O'Bryan T.T."/>
        </authorList>
    </citation>
    <scope>NUCLEOTIDE SEQUENCE</scope>
    <source>
        <strain evidence="4">Ling31</strain>
    </source>
</reference>
<evidence type="ECO:0000256" key="1">
    <source>
        <dbReference type="SAM" id="SignalP"/>
    </source>
</evidence>
<dbReference type="Pfam" id="PF03628">
    <property type="entry name" value="PapG_C"/>
    <property type="match status" value="1"/>
</dbReference>
<dbReference type="Gene3D" id="2.60.40.1370">
    <property type="entry name" value="Bacterial adhesin receptor binding domain"/>
    <property type="match status" value="1"/>
</dbReference>
<gene>
    <name evidence="4" type="primary">papG</name>
</gene>
<dbReference type="InterPro" id="IPR008966">
    <property type="entry name" value="Adhesion_dom_sf"/>
</dbReference>
<dbReference type="InterPro" id="IPR005310">
    <property type="entry name" value="PapG_carb-bd_N"/>
</dbReference>
<dbReference type="Pfam" id="PF03627">
    <property type="entry name" value="PapG_N"/>
    <property type="match status" value="1"/>
</dbReference>
<sequence>MKKWLPAFLFLSLSGGNDALAGWHNVMFYAFNDHSSHNAGQVKVVDKPQFSIHWSNGTATAYYSSCSGPDVASGVYFQEYLAWMAVPKHVYTNEGFNIFLDVQSKYGWSVENGNDKDYYFFVNGYEWDTWTNNGARICFYPGNMKQLNTKPFNDLFFRAFLPVDLPKGHYDFPVNYIRGVQHHYYDLWQDHYKMSYDQIKHLPATNTLVLSFDNVGGCQPSTHVLNIDHGNIVIDRANGNIASQTLSIYCDVPVSVKISLLRNTLPIYNNNKFSVGLGNGWDSIISLDGVEQSEEILRWYTAGSKTVKIESRLYGEEGKRKPGELSGSMSMVLSFL</sequence>
<dbReference type="SUPFAM" id="SSF49401">
    <property type="entry name" value="Bacterial adhesins"/>
    <property type="match status" value="1"/>
</dbReference>
<feature type="domain" description="PapG carbohydrate-binding" evidence="2">
    <location>
        <begin position="1"/>
        <end position="227"/>
    </location>
</feature>
<evidence type="ECO:0000313" key="4">
    <source>
        <dbReference type="EMBL" id="AAK28394.1"/>
    </source>
</evidence>
<dbReference type="Gene3D" id="2.60.40.1090">
    <property type="entry name" value="Fimbrial-type adhesion domain"/>
    <property type="match status" value="1"/>
</dbReference>
<dbReference type="InterPro" id="IPR038420">
    <property type="entry name" value="PapG_carbohydrate-bd_sf"/>
</dbReference>
<evidence type="ECO:0000259" key="2">
    <source>
        <dbReference type="Pfam" id="PF03627"/>
    </source>
</evidence>
<dbReference type="AlphaFoldDB" id="Q9AIQ1"/>
<feature type="chain" id="PRO_5004323197" evidence="1">
    <location>
        <begin position="22"/>
        <end position="336"/>
    </location>
</feature>
<dbReference type="GO" id="GO:0009289">
    <property type="term" value="C:pilus"/>
    <property type="evidence" value="ECO:0007669"/>
    <property type="project" value="InterPro"/>
</dbReference>
<feature type="signal peptide" evidence="1">
    <location>
        <begin position="1"/>
        <end position="21"/>
    </location>
</feature>
<proteinExistence type="predicted"/>
<dbReference type="CDD" id="cd00239">
    <property type="entry name" value="PapG_CBD"/>
    <property type="match status" value="1"/>
</dbReference>